<name>A0A9P4KFU9_9PLEO</name>
<gene>
    <name evidence="1" type="ORF">CC78DRAFT_576509</name>
</gene>
<dbReference type="Proteomes" id="UP000800093">
    <property type="component" value="Unassembled WGS sequence"/>
</dbReference>
<proteinExistence type="predicted"/>
<keyword evidence="2" id="KW-1185">Reference proteome</keyword>
<protein>
    <submittedName>
        <fullName evidence="1">Uncharacterized protein</fullName>
    </submittedName>
</protein>
<reference evidence="2" key="1">
    <citation type="journal article" date="2020" name="Stud. Mycol.">
        <title>101 Dothideomycetes genomes: A test case for predicting lifestyles and emergence of pathogens.</title>
        <authorList>
            <person name="Haridas S."/>
            <person name="Albert R."/>
            <person name="Binder M."/>
            <person name="Bloem J."/>
            <person name="LaButti K."/>
            <person name="Salamov A."/>
            <person name="Andreopoulos B."/>
            <person name="Baker S."/>
            <person name="Barry K."/>
            <person name="Bills G."/>
            <person name="Bluhm B."/>
            <person name="Cannon C."/>
            <person name="Castanera R."/>
            <person name="Culley D."/>
            <person name="Daum C."/>
            <person name="Ezra D."/>
            <person name="Gonzalez J."/>
            <person name="Henrissat B."/>
            <person name="Kuo A."/>
            <person name="Liang C."/>
            <person name="Lipzen A."/>
            <person name="Lutzoni F."/>
            <person name="Magnuson J."/>
            <person name="Mondo S."/>
            <person name="Nolan M."/>
            <person name="Ohm R."/>
            <person name="Pangilinan J."/>
            <person name="Park H.-J."/>
            <person name="Ramirez L."/>
            <person name="Alfaro M."/>
            <person name="Sun H."/>
            <person name="Tritt A."/>
            <person name="Yoshinaga Y."/>
            <person name="Zwiers L.-H."/>
            <person name="Turgeon B."/>
            <person name="Goodwin S."/>
            <person name="Spatafora J."/>
            <person name="Crous P."/>
            <person name="Grigoriev I."/>
        </authorList>
    </citation>
    <scope>NUCLEOTIDE SEQUENCE [LARGE SCALE GENOMIC DNA]</scope>
    <source>
        <strain evidence="2">CBS 304.66</strain>
    </source>
</reference>
<evidence type="ECO:0000313" key="1">
    <source>
        <dbReference type="EMBL" id="KAF2267968.1"/>
    </source>
</evidence>
<sequence>MDAFVHLGCIGIKPWPHEETITDQSVFVPGVVEKSVERYIDIVHILAGSNLSLEAIIGRLWPLHNSPAKAESTEVVYGTIDLDICAIEVGFTMISGQFLPGDKGLERRIKHTLIPPAWDHPGQVDNRDAQEYCGLCNLAWIWQSPQSVIKSWFADGRAPNALLGLNHFLNIWAAHIFSLTDPPECEHLGGPNG</sequence>
<dbReference type="EMBL" id="ML986588">
    <property type="protein sequence ID" value="KAF2267968.1"/>
    <property type="molecule type" value="Genomic_DNA"/>
</dbReference>
<comment type="caution">
    <text evidence="1">The sequence shown here is derived from an EMBL/GenBank/DDBJ whole genome shotgun (WGS) entry which is preliminary data.</text>
</comment>
<evidence type="ECO:0000313" key="2">
    <source>
        <dbReference type="Proteomes" id="UP000800093"/>
    </source>
</evidence>
<organism evidence="1 2">
    <name type="scientific">Lojkania enalia</name>
    <dbReference type="NCBI Taxonomy" id="147567"/>
    <lineage>
        <taxon>Eukaryota</taxon>
        <taxon>Fungi</taxon>
        <taxon>Dikarya</taxon>
        <taxon>Ascomycota</taxon>
        <taxon>Pezizomycotina</taxon>
        <taxon>Dothideomycetes</taxon>
        <taxon>Pleosporomycetidae</taxon>
        <taxon>Pleosporales</taxon>
        <taxon>Pleosporales incertae sedis</taxon>
        <taxon>Lojkania</taxon>
    </lineage>
</organism>
<accession>A0A9P4KFU9</accession>
<dbReference type="AlphaFoldDB" id="A0A9P4KFU9"/>